<dbReference type="Gene3D" id="1.20.1260.10">
    <property type="match status" value="1"/>
</dbReference>
<evidence type="ECO:0000259" key="1">
    <source>
        <dbReference type="Pfam" id="PF02915"/>
    </source>
</evidence>
<organism evidence="2 3">
    <name type="scientific">Desulforapulum autotrophicum (strain ATCC 43914 / DSM 3382 / VKM B-1955 / HRM2)</name>
    <name type="common">Desulfobacterium autotrophicum</name>
    <dbReference type="NCBI Taxonomy" id="177437"/>
    <lineage>
        <taxon>Bacteria</taxon>
        <taxon>Pseudomonadati</taxon>
        <taxon>Thermodesulfobacteriota</taxon>
        <taxon>Desulfobacteria</taxon>
        <taxon>Desulfobacterales</taxon>
        <taxon>Desulfobacteraceae</taxon>
        <taxon>Desulforapulum</taxon>
    </lineage>
</organism>
<dbReference type="AlphaFoldDB" id="C0QD23"/>
<dbReference type="GO" id="GO:0016491">
    <property type="term" value="F:oxidoreductase activity"/>
    <property type="evidence" value="ECO:0007669"/>
    <property type="project" value="InterPro"/>
</dbReference>
<dbReference type="RefSeq" id="WP_015905987.1">
    <property type="nucleotide sequence ID" value="NC_012108.1"/>
</dbReference>
<dbReference type="GO" id="GO:0046872">
    <property type="term" value="F:metal ion binding"/>
    <property type="evidence" value="ECO:0007669"/>
    <property type="project" value="InterPro"/>
</dbReference>
<evidence type="ECO:0000313" key="2">
    <source>
        <dbReference type="EMBL" id="ACN17255.1"/>
    </source>
</evidence>
<dbReference type="eggNOG" id="COG1633">
    <property type="taxonomic scope" value="Bacteria"/>
</dbReference>
<dbReference type="STRING" id="177437.HRM2_41990"/>
<dbReference type="SUPFAM" id="SSF47240">
    <property type="entry name" value="Ferritin-like"/>
    <property type="match status" value="1"/>
</dbReference>
<feature type="domain" description="Rubrerythrin diiron-binding" evidence="1">
    <location>
        <begin position="9"/>
        <end position="149"/>
    </location>
</feature>
<dbReference type="CDD" id="cd01045">
    <property type="entry name" value="Ferritin_like_AB"/>
    <property type="match status" value="1"/>
</dbReference>
<keyword evidence="3" id="KW-1185">Reference proteome</keyword>
<accession>C0QD23</accession>
<name>C0QD23_DESAH</name>
<gene>
    <name evidence="2" type="ordered locus">HRM2_41990</name>
</gene>
<sequence>MAYNFSADEIFEMAKQIERNGVIFYRQAADSIEAAKEKSFLLGLSAMEESHERIFEQMQKELAGQEKESQVFDPMEEAVLYLKALADTRIFFKKETPKNNMKEILKSAIEAEKESIVFYLGMKEMVKGEVGKKRVDGIIKEEMSHIRLLSGKLMENK</sequence>
<protein>
    <recommendedName>
        <fullName evidence="1">Rubrerythrin diiron-binding domain-containing protein</fullName>
    </recommendedName>
</protein>
<dbReference type="Proteomes" id="UP000000442">
    <property type="component" value="Chromosome"/>
</dbReference>
<dbReference type="InterPro" id="IPR003251">
    <property type="entry name" value="Rr_diiron-bd_dom"/>
</dbReference>
<dbReference type="EMBL" id="CP001087">
    <property type="protein sequence ID" value="ACN17255.1"/>
    <property type="molecule type" value="Genomic_DNA"/>
</dbReference>
<dbReference type="OrthoDB" id="5405405at2"/>
<evidence type="ECO:0000313" key="3">
    <source>
        <dbReference type="Proteomes" id="UP000000442"/>
    </source>
</evidence>
<dbReference type="InterPro" id="IPR009078">
    <property type="entry name" value="Ferritin-like_SF"/>
</dbReference>
<dbReference type="KEGG" id="dat:HRM2_41990"/>
<dbReference type="HOGENOM" id="CLU_122749_1_0_7"/>
<reference evidence="2 3" key="1">
    <citation type="journal article" date="2009" name="Environ. Microbiol.">
        <title>Genome sequence of Desulfobacterium autotrophicum HRM2, a marine sulfate reducer oxidizing organic carbon completely to carbon dioxide.</title>
        <authorList>
            <person name="Strittmatter A.W."/>
            <person name="Liesegang H."/>
            <person name="Rabus R."/>
            <person name="Decker I."/>
            <person name="Amann J."/>
            <person name="Andres S."/>
            <person name="Henne A."/>
            <person name="Fricke W.F."/>
            <person name="Martinez-Arias R."/>
            <person name="Bartels D."/>
            <person name="Goesmann A."/>
            <person name="Krause L."/>
            <person name="Puehler A."/>
            <person name="Klenk H.P."/>
            <person name="Richter M."/>
            <person name="Schuler M."/>
            <person name="Gloeckner F.O."/>
            <person name="Meyerdierks A."/>
            <person name="Gottschalk G."/>
            <person name="Amann R."/>
        </authorList>
    </citation>
    <scope>NUCLEOTIDE SEQUENCE [LARGE SCALE GENOMIC DNA]</scope>
    <source>
        <strain evidence="3">ATCC 43914 / DSM 3382 / HRM2</strain>
    </source>
</reference>
<proteinExistence type="predicted"/>
<dbReference type="Pfam" id="PF02915">
    <property type="entry name" value="Rubrerythrin"/>
    <property type="match status" value="1"/>
</dbReference>
<dbReference type="InterPro" id="IPR012347">
    <property type="entry name" value="Ferritin-like"/>
</dbReference>